<evidence type="ECO:0000256" key="7">
    <source>
        <dbReference type="RuleBase" id="RU361183"/>
    </source>
</evidence>
<keyword evidence="4 6" id="KW-0862">Zinc</keyword>
<organism evidence="9 10">
    <name type="scientific">Diabrotica balteata</name>
    <name type="common">Banded cucumber beetle</name>
    <dbReference type="NCBI Taxonomy" id="107213"/>
    <lineage>
        <taxon>Eukaryota</taxon>
        <taxon>Metazoa</taxon>
        <taxon>Ecdysozoa</taxon>
        <taxon>Arthropoda</taxon>
        <taxon>Hexapoda</taxon>
        <taxon>Insecta</taxon>
        <taxon>Pterygota</taxon>
        <taxon>Neoptera</taxon>
        <taxon>Endopterygota</taxon>
        <taxon>Coleoptera</taxon>
        <taxon>Polyphaga</taxon>
        <taxon>Cucujiformia</taxon>
        <taxon>Chrysomeloidea</taxon>
        <taxon>Chrysomelidae</taxon>
        <taxon>Galerucinae</taxon>
        <taxon>Diabroticina</taxon>
        <taxon>Diabroticites</taxon>
        <taxon>Diabrotica</taxon>
    </lineage>
</organism>
<dbReference type="PANTHER" id="PTHR10127">
    <property type="entry name" value="DISCOIDIN, CUB, EGF, LAMININ , AND ZINC METALLOPROTEASE DOMAIN CONTAINING"/>
    <property type="match status" value="1"/>
</dbReference>
<keyword evidence="10" id="KW-1185">Reference proteome</keyword>
<dbReference type="PROSITE" id="PS51864">
    <property type="entry name" value="ASTACIN"/>
    <property type="match status" value="1"/>
</dbReference>
<dbReference type="InterPro" id="IPR001506">
    <property type="entry name" value="Peptidase_M12A"/>
</dbReference>
<proteinExistence type="predicted"/>
<keyword evidence="5 6" id="KW-0482">Metalloprotease</keyword>
<comment type="cofactor">
    <cofactor evidence="6 7">
        <name>Zn(2+)</name>
        <dbReference type="ChEBI" id="CHEBI:29105"/>
    </cofactor>
    <text evidence="6 7">Binds 1 zinc ion per subunit.</text>
</comment>
<evidence type="ECO:0000256" key="2">
    <source>
        <dbReference type="ARBA" id="ARBA00022723"/>
    </source>
</evidence>
<evidence type="ECO:0000256" key="4">
    <source>
        <dbReference type="ARBA" id="ARBA00022833"/>
    </source>
</evidence>
<dbReference type="EMBL" id="OU898277">
    <property type="protein sequence ID" value="CAG9829669.1"/>
    <property type="molecule type" value="Genomic_DNA"/>
</dbReference>
<dbReference type="AlphaFoldDB" id="A0A9N9SUR3"/>
<keyword evidence="3 6" id="KW-0378">Hydrolase</keyword>
<dbReference type="GO" id="GO:0004222">
    <property type="term" value="F:metalloendopeptidase activity"/>
    <property type="evidence" value="ECO:0007669"/>
    <property type="project" value="UniProtKB-UniRule"/>
</dbReference>
<gene>
    <name evidence="9" type="ORF">DIABBA_LOCUS3440</name>
</gene>
<feature type="binding site" evidence="6">
    <location>
        <position position="168"/>
    </location>
    <ligand>
        <name>Zn(2+)</name>
        <dbReference type="ChEBI" id="CHEBI:29105"/>
        <note>catalytic</note>
    </ligand>
</feature>
<keyword evidence="2 6" id="KW-0479">Metal-binding</keyword>
<evidence type="ECO:0000259" key="8">
    <source>
        <dbReference type="PROSITE" id="PS51864"/>
    </source>
</evidence>
<dbReference type="SUPFAM" id="SSF55486">
    <property type="entry name" value="Metalloproteases ('zincins'), catalytic domain"/>
    <property type="match status" value="1"/>
</dbReference>
<dbReference type="OrthoDB" id="6665824at2759"/>
<reference evidence="9" key="1">
    <citation type="submission" date="2022-01" db="EMBL/GenBank/DDBJ databases">
        <authorList>
            <person name="King R."/>
        </authorList>
    </citation>
    <scope>NUCLEOTIDE SEQUENCE</scope>
</reference>
<dbReference type="GO" id="GO:0006508">
    <property type="term" value="P:proteolysis"/>
    <property type="evidence" value="ECO:0007669"/>
    <property type="project" value="UniProtKB-KW"/>
</dbReference>
<dbReference type="GO" id="GO:0008270">
    <property type="term" value="F:zinc ion binding"/>
    <property type="evidence" value="ECO:0007669"/>
    <property type="project" value="UniProtKB-UniRule"/>
</dbReference>
<dbReference type="PANTHER" id="PTHR10127:SF780">
    <property type="entry name" value="METALLOENDOPEPTIDASE"/>
    <property type="match status" value="1"/>
</dbReference>
<dbReference type="Pfam" id="PF01400">
    <property type="entry name" value="Astacin"/>
    <property type="match status" value="1"/>
</dbReference>
<feature type="active site" evidence="6">
    <location>
        <position position="169"/>
    </location>
</feature>
<dbReference type="InterPro" id="IPR024079">
    <property type="entry name" value="MetalloPept_cat_dom_sf"/>
</dbReference>
<protein>
    <recommendedName>
        <fullName evidence="7">Metalloendopeptidase</fullName>
        <ecNumber evidence="7">3.4.24.-</ecNumber>
    </recommendedName>
</protein>
<dbReference type="InterPro" id="IPR006026">
    <property type="entry name" value="Peptidase_Metallo"/>
</dbReference>
<evidence type="ECO:0000256" key="6">
    <source>
        <dbReference type="PROSITE-ProRule" id="PRU01211"/>
    </source>
</evidence>
<comment type="caution">
    <text evidence="6">Lacks conserved residue(s) required for the propagation of feature annotation.</text>
</comment>
<dbReference type="PRINTS" id="PR00480">
    <property type="entry name" value="ASTACIN"/>
</dbReference>
<dbReference type="Proteomes" id="UP001153709">
    <property type="component" value="Chromosome 2"/>
</dbReference>
<feature type="domain" description="Peptidase M12A" evidence="8">
    <location>
        <begin position="75"/>
        <end position="201"/>
    </location>
</feature>
<evidence type="ECO:0000256" key="1">
    <source>
        <dbReference type="ARBA" id="ARBA00022670"/>
    </source>
</evidence>
<dbReference type="SMART" id="SM00235">
    <property type="entry name" value="ZnMc"/>
    <property type="match status" value="1"/>
</dbReference>
<accession>A0A9N9SUR3</accession>
<dbReference type="EC" id="3.4.24.-" evidence="7"/>
<evidence type="ECO:0000256" key="3">
    <source>
        <dbReference type="ARBA" id="ARBA00022801"/>
    </source>
</evidence>
<dbReference type="Gene3D" id="3.40.390.10">
    <property type="entry name" value="Collagenase (Catalytic Domain)"/>
    <property type="match status" value="1"/>
</dbReference>
<evidence type="ECO:0000256" key="5">
    <source>
        <dbReference type="ARBA" id="ARBA00023049"/>
    </source>
</evidence>
<feature type="binding site" evidence="6">
    <location>
        <position position="178"/>
    </location>
    <ligand>
        <name>Zn(2+)</name>
        <dbReference type="ChEBI" id="CHEBI:29105"/>
        <note>catalytic</note>
    </ligand>
</feature>
<sequence length="201" mass="23627">MSRYKRKTDRKLIFTEENLLEIQQKLEEGCAVFLIDDIANKSVKKSKPKVNYKSPEENDDYFEGDIILPLDSLRNGRSGETYRWDQGIIPFKMTENVTVEQREKIYQAFATIHKYTCITFRPERPHDRYHINIVNEKQKVCASSVGRQPAGTQNVTLGDKCRLGNIIHEFMHVIGFWHEQSRKDRDKHVDIIHDNILEGKY</sequence>
<evidence type="ECO:0000313" key="9">
    <source>
        <dbReference type="EMBL" id="CAG9829669.1"/>
    </source>
</evidence>
<name>A0A9N9SUR3_DIABA</name>
<feature type="binding site" evidence="6">
    <location>
        <position position="172"/>
    </location>
    <ligand>
        <name>Zn(2+)</name>
        <dbReference type="ChEBI" id="CHEBI:29105"/>
        <note>catalytic</note>
    </ligand>
</feature>
<keyword evidence="1 6" id="KW-0645">Protease</keyword>
<evidence type="ECO:0000313" key="10">
    <source>
        <dbReference type="Proteomes" id="UP001153709"/>
    </source>
</evidence>